<dbReference type="RefSeq" id="XP_064669815.1">
    <property type="nucleotide sequence ID" value="XM_064817777.1"/>
</dbReference>
<dbReference type="PANTHER" id="PTHR24305">
    <property type="entry name" value="CYTOCHROME P450"/>
    <property type="match status" value="1"/>
</dbReference>
<feature type="transmembrane region" description="Helical" evidence="9">
    <location>
        <begin position="6"/>
        <end position="27"/>
    </location>
</feature>
<protein>
    <submittedName>
        <fullName evidence="10">Cytochrome P450</fullName>
    </submittedName>
</protein>
<dbReference type="InterPro" id="IPR050121">
    <property type="entry name" value="Cytochrome_P450_monoxygenase"/>
</dbReference>
<dbReference type="CDD" id="cd11059">
    <property type="entry name" value="CYP_fungal"/>
    <property type="match status" value="1"/>
</dbReference>
<keyword evidence="9" id="KW-0472">Membrane</keyword>
<keyword evidence="6 7" id="KW-0408">Iron</keyword>
<dbReference type="InterPro" id="IPR036396">
    <property type="entry name" value="Cyt_P450_sf"/>
</dbReference>
<dbReference type="AlphaFoldDB" id="A0AAN6TDA9"/>
<organism evidence="10 11">
    <name type="scientific">Canariomyces notabilis</name>
    <dbReference type="NCBI Taxonomy" id="2074819"/>
    <lineage>
        <taxon>Eukaryota</taxon>
        <taxon>Fungi</taxon>
        <taxon>Dikarya</taxon>
        <taxon>Ascomycota</taxon>
        <taxon>Pezizomycotina</taxon>
        <taxon>Sordariomycetes</taxon>
        <taxon>Sordariomycetidae</taxon>
        <taxon>Sordariales</taxon>
        <taxon>Chaetomiaceae</taxon>
        <taxon>Canariomyces</taxon>
    </lineage>
</organism>
<comment type="cofactor">
    <cofactor evidence="1 7">
        <name>heme</name>
        <dbReference type="ChEBI" id="CHEBI:30413"/>
    </cofactor>
</comment>
<comment type="caution">
    <text evidence="10">The sequence shown here is derived from an EMBL/GenBank/DDBJ whole genome shotgun (WGS) entry which is preliminary data.</text>
</comment>
<reference evidence="10" key="2">
    <citation type="submission" date="2023-05" db="EMBL/GenBank/DDBJ databases">
        <authorList>
            <consortium name="Lawrence Berkeley National Laboratory"/>
            <person name="Steindorff A."/>
            <person name="Hensen N."/>
            <person name="Bonometti L."/>
            <person name="Westerberg I."/>
            <person name="Brannstrom I.O."/>
            <person name="Guillou S."/>
            <person name="Cros-Aarteil S."/>
            <person name="Calhoun S."/>
            <person name="Haridas S."/>
            <person name="Kuo A."/>
            <person name="Mondo S."/>
            <person name="Pangilinan J."/>
            <person name="Riley R."/>
            <person name="Labutti K."/>
            <person name="Andreopoulos B."/>
            <person name="Lipzen A."/>
            <person name="Chen C."/>
            <person name="Yanf M."/>
            <person name="Daum C."/>
            <person name="Ng V."/>
            <person name="Clum A."/>
            <person name="Ohm R."/>
            <person name="Martin F."/>
            <person name="Silar P."/>
            <person name="Natvig D."/>
            <person name="Lalanne C."/>
            <person name="Gautier V."/>
            <person name="Ament-Velasquez S.L."/>
            <person name="Kruys A."/>
            <person name="Hutchinson M.I."/>
            <person name="Powell A.J."/>
            <person name="Barry K."/>
            <person name="Miller A.N."/>
            <person name="Grigoriev I.V."/>
            <person name="Debuchy R."/>
            <person name="Gladieux P."/>
            <person name="Thoren M.H."/>
            <person name="Johannesson H."/>
        </authorList>
    </citation>
    <scope>NUCLEOTIDE SEQUENCE</scope>
    <source>
        <strain evidence="10">CBS 508.74</strain>
    </source>
</reference>
<evidence type="ECO:0000313" key="11">
    <source>
        <dbReference type="Proteomes" id="UP001302812"/>
    </source>
</evidence>
<evidence type="ECO:0000256" key="8">
    <source>
        <dbReference type="RuleBase" id="RU000461"/>
    </source>
</evidence>
<proteinExistence type="inferred from homology"/>
<dbReference type="GO" id="GO:0016705">
    <property type="term" value="F:oxidoreductase activity, acting on paired donors, with incorporation or reduction of molecular oxygen"/>
    <property type="evidence" value="ECO:0007669"/>
    <property type="project" value="InterPro"/>
</dbReference>
<keyword evidence="8" id="KW-0503">Monooxygenase</keyword>
<sequence>MFSLEPHAVNIAGLALLLVLIIIGYVYRILRDPVSRIPGPWFTRWTDMVATYHMATGPHSSYIHSLHEKYAVPFSLKSAGPVVRVSPSEVSFSDMSAVKEIYTVKETYVKSEFYTRLTAPTNKNVFAVTNIDLHRRYRRLLSAAMSETSLKSMYPAIEANVNLAIQRIGEELQTRGAADVFKWWLFLATDIIGELSFGESFRMLEKKQKNQYIEDLESAGFVAAMRALFPTAMWVAKFLPLPWLRYASESTERTRLSAEESIRRHERLEQADPTNVKPTLFSKMYKAEEDEQLTFNEVVDNAVGYIIAGSDTSATTLTYLVWCVCKHPEVKAALLRELATLPADGGYGDQELKQLPYLNAVIEETLRIHGAAPASLPRVVPRGGASLAGYWLNEGTTVSSQAYTLHRNPMTFPEPEKFDPSRWLAPTKAMKDAFFAFGGGSRICVGMHLSLMNIRLAVSKFFRRFPNVEISTLEGMSDEDMEPHMTFLYGPKGRRCLVEAH</sequence>
<keyword evidence="11" id="KW-1185">Reference proteome</keyword>
<dbReference type="InterPro" id="IPR017972">
    <property type="entry name" value="Cyt_P450_CS"/>
</dbReference>
<evidence type="ECO:0000256" key="7">
    <source>
        <dbReference type="PIRSR" id="PIRSR602401-1"/>
    </source>
</evidence>
<dbReference type="GO" id="GO:0004497">
    <property type="term" value="F:monooxygenase activity"/>
    <property type="evidence" value="ECO:0007669"/>
    <property type="project" value="UniProtKB-KW"/>
</dbReference>
<evidence type="ECO:0000256" key="6">
    <source>
        <dbReference type="ARBA" id="ARBA00023004"/>
    </source>
</evidence>
<evidence type="ECO:0000256" key="1">
    <source>
        <dbReference type="ARBA" id="ARBA00001971"/>
    </source>
</evidence>
<dbReference type="Pfam" id="PF00067">
    <property type="entry name" value="p450"/>
    <property type="match status" value="1"/>
</dbReference>
<gene>
    <name evidence="10" type="ORF">N656DRAFT_798587</name>
</gene>
<evidence type="ECO:0000256" key="2">
    <source>
        <dbReference type="ARBA" id="ARBA00010617"/>
    </source>
</evidence>
<evidence type="ECO:0000313" key="10">
    <source>
        <dbReference type="EMBL" id="KAK4112245.1"/>
    </source>
</evidence>
<dbReference type="GO" id="GO:0020037">
    <property type="term" value="F:heme binding"/>
    <property type="evidence" value="ECO:0007669"/>
    <property type="project" value="InterPro"/>
</dbReference>
<evidence type="ECO:0000256" key="9">
    <source>
        <dbReference type="SAM" id="Phobius"/>
    </source>
</evidence>
<keyword evidence="5 8" id="KW-0560">Oxidoreductase</keyword>
<dbReference type="Gene3D" id="1.10.630.10">
    <property type="entry name" value="Cytochrome P450"/>
    <property type="match status" value="1"/>
</dbReference>
<dbReference type="SUPFAM" id="SSF48264">
    <property type="entry name" value="Cytochrome P450"/>
    <property type="match status" value="1"/>
</dbReference>
<dbReference type="PRINTS" id="PR00463">
    <property type="entry name" value="EP450I"/>
</dbReference>
<dbReference type="PROSITE" id="PS00086">
    <property type="entry name" value="CYTOCHROME_P450"/>
    <property type="match status" value="1"/>
</dbReference>
<dbReference type="Proteomes" id="UP001302812">
    <property type="component" value="Unassembled WGS sequence"/>
</dbReference>
<comment type="similarity">
    <text evidence="2 8">Belongs to the cytochrome P450 family.</text>
</comment>
<keyword evidence="9" id="KW-0812">Transmembrane</keyword>
<dbReference type="GO" id="GO:0005506">
    <property type="term" value="F:iron ion binding"/>
    <property type="evidence" value="ECO:0007669"/>
    <property type="project" value="InterPro"/>
</dbReference>
<dbReference type="InterPro" id="IPR001128">
    <property type="entry name" value="Cyt_P450"/>
</dbReference>
<evidence type="ECO:0000256" key="4">
    <source>
        <dbReference type="ARBA" id="ARBA00022723"/>
    </source>
</evidence>
<dbReference type="GeneID" id="89941902"/>
<keyword evidence="4 7" id="KW-0479">Metal-binding</keyword>
<reference evidence="10" key="1">
    <citation type="journal article" date="2023" name="Mol. Phylogenet. Evol.">
        <title>Genome-scale phylogeny and comparative genomics of the fungal order Sordariales.</title>
        <authorList>
            <person name="Hensen N."/>
            <person name="Bonometti L."/>
            <person name="Westerberg I."/>
            <person name="Brannstrom I.O."/>
            <person name="Guillou S."/>
            <person name="Cros-Aarteil S."/>
            <person name="Calhoun S."/>
            <person name="Haridas S."/>
            <person name="Kuo A."/>
            <person name="Mondo S."/>
            <person name="Pangilinan J."/>
            <person name="Riley R."/>
            <person name="LaButti K."/>
            <person name="Andreopoulos B."/>
            <person name="Lipzen A."/>
            <person name="Chen C."/>
            <person name="Yan M."/>
            <person name="Daum C."/>
            <person name="Ng V."/>
            <person name="Clum A."/>
            <person name="Steindorff A."/>
            <person name="Ohm R.A."/>
            <person name="Martin F."/>
            <person name="Silar P."/>
            <person name="Natvig D.O."/>
            <person name="Lalanne C."/>
            <person name="Gautier V."/>
            <person name="Ament-Velasquez S.L."/>
            <person name="Kruys A."/>
            <person name="Hutchinson M.I."/>
            <person name="Powell A.J."/>
            <person name="Barry K."/>
            <person name="Miller A.N."/>
            <person name="Grigoriev I.V."/>
            <person name="Debuchy R."/>
            <person name="Gladieux P."/>
            <person name="Hiltunen Thoren M."/>
            <person name="Johannesson H."/>
        </authorList>
    </citation>
    <scope>NUCLEOTIDE SEQUENCE</scope>
    <source>
        <strain evidence="10">CBS 508.74</strain>
    </source>
</reference>
<dbReference type="PRINTS" id="PR00385">
    <property type="entry name" value="P450"/>
</dbReference>
<evidence type="ECO:0000256" key="3">
    <source>
        <dbReference type="ARBA" id="ARBA00022617"/>
    </source>
</evidence>
<keyword evidence="3 7" id="KW-0349">Heme</keyword>
<accession>A0AAN6TDA9</accession>
<keyword evidence="9" id="KW-1133">Transmembrane helix</keyword>
<name>A0AAN6TDA9_9PEZI</name>
<feature type="binding site" description="axial binding residue" evidence="7">
    <location>
        <position position="444"/>
    </location>
    <ligand>
        <name>heme</name>
        <dbReference type="ChEBI" id="CHEBI:30413"/>
    </ligand>
    <ligandPart>
        <name>Fe</name>
        <dbReference type="ChEBI" id="CHEBI:18248"/>
    </ligandPart>
</feature>
<evidence type="ECO:0000256" key="5">
    <source>
        <dbReference type="ARBA" id="ARBA00023002"/>
    </source>
</evidence>
<dbReference type="EMBL" id="MU853343">
    <property type="protein sequence ID" value="KAK4112245.1"/>
    <property type="molecule type" value="Genomic_DNA"/>
</dbReference>
<dbReference type="InterPro" id="IPR002401">
    <property type="entry name" value="Cyt_P450_E_grp-I"/>
</dbReference>
<dbReference type="PANTHER" id="PTHR24305:SF96">
    <property type="entry name" value="CYTOCHROME P450 MONOOXYGENASE STCB-RELATED"/>
    <property type="match status" value="1"/>
</dbReference>